<proteinExistence type="predicted"/>
<protein>
    <recommendedName>
        <fullName evidence="1">E3 ubiquitin-protein ligase UBR1-like winged-helix domain-containing protein</fullName>
    </recommendedName>
</protein>
<dbReference type="EMBL" id="UYYB01015299">
    <property type="protein sequence ID" value="VDM70255.1"/>
    <property type="molecule type" value="Genomic_DNA"/>
</dbReference>
<dbReference type="OrthoDB" id="15304at2759"/>
<feature type="non-terminal residue" evidence="2">
    <location>
        <position position="255"/>
    </location>
</feature>
<dbReference type="Pfam" id="PF22960">
    <property type="entry name" value="WHD_UBR1"/>
    <property type="match status" value="1"/>
</dbReference>
<sequence>MVNTLAGGQQTHSRLRSVIAEKGSRGAEIVDPLFEKVLKDIADFTEPIAVPGGQMRQGSYQLKSDVRFNEFCPVLCQHRALSPKSSAAVLMDVEKLERDLLSNEEKIAQMWIPYQLSDFSEKTRHESVRHIAKVLLCDRFVQLSIVVLEAGILGRPEIRETTTQLVIYLLSLAYQYMATLPPSEKYAAVSRFRKSYVATEGLKVVQLPLLVFVLFIIECEKRAVKTKFLERTMAGDFDKKRIVGGAAEYLGRLVT</sequence>
<reference evidence="2 3" key="1">
    <citation type="submission" date="2018-11" db="EMBL/GenBank/DDBJ databases">
        <authorList>
            <consortium name="Pathogen Informatics"/>
        </authorList>
    </citation>
    <scope>NUCLEOTIDE SEQUENCE [LARGE SCALE GENOMIC DNA]</scope>
</reference>
<keyword evidence="3" id="KW-1185">Reference proteome</keyword>
<evidence type="ECO:0000313" key="3">
    <source>
        <dbReference type="Proteomes" id="UP000270094"/>
    </source>
</evidence>
<dbReference type="InterPro" id="IPR055194">
    <property type="entry name" value="UBR1-like_WH"/>
</dbReference>
<evidence type="ECO:0000259" key="1">
    <source>
        <dbReference type="Pfam" id="PF22960"/>
    </source>
</evidence>
<organism evidence="2 3">
    <name type="scientific">Strongylus vulgaris</name>
    <name type="common">Blood worm</name>
    <dbReference type="NCBI Taxonomy" id="40348"/>
    <lineage>
        <taxon>Eukaryota</taxon>
        <taxon>Metazoa</taxon>
        <taxon>Ecdysozoa</taxon>
        <taxon>Nematoda</taxon>
        <taxon>Chromadorea</taxon>
        <taxon>Rhabditida</taxon>
        <taxon>Rhabditina</taxon>
        <taxon>Rhabditomorpha</taxon>
        <taxon>Strongyloidea</taxon>
        <taxon>Strongylidae</taxon>
        <taxon>Strongylus</taxon>
    </lineage>
</organism>
<accession>A0A3P7KGT4</accession>
<dbReference type="AlphaFoldDB" id="A0A3P7KGT4"/>
<feature type="domain" description="E3 ubiquitin-protein ligase UBR1-like winged-helix" evidence="1">
    <location>
        <begin position="1"/>
        <end position="79"/>
    </location>
</feature>
<name>A0A3P7KGT4_STRVU</name>
<evidence type="ECO:0000313" key="2">
    <source>
        <dbReference type="EMBL" id="VDM70255.1"/>
    </source>
</evidence>
<gene>
    <name evidence="2" type="ORF">SVUK_LOCUS5253</name>
</gene>
<dbReference type="Proteomes" id="UP000270094">
    <property type="component" value="Unassembled WGS sequence"/>
</dbReference>